<feature type="compositionally biased region" description="Pro residues" evidence="1">
    <location>
        <begin position="242"/>
        <end position="253"/>
    </location>
</feature>
<dbReference type="Proteomes" id="UP000005239">
    <property type="component" value="Unassembled WGS sequence"/>
</dbReference>
<evidence type="ECO:0000256" key="1">
    <source>
        <dbReference type="SAM" id="MobiDB-lite"/>
    </source>
</evidence>
<dbReference type="EnsemblMetazoa" id="PPA39691.1">
    <property type="protein sequence ID" value="PPA39691.1"/>
    <property type="gene ID" value="WBGene00278060"/>
</dbReference>
<proteinExistence type="predicted"/>
<reference evidence="3" key="1">
    <citation type="journal article" date="2008" name="Nat. Genet.">
        <title>The Pristionchus pacificus genome provides a unique perspective on nematode lifestyle and parasitism.</title>
        <authorList>
            <person name="Dieterich C."/>
            <person name="Clifton S.W."/>
            <person name="Schuster L.N."/>
            <person name="Chinwalla A."/>
            <person name="Delehaunty K."/>
            <person name="Dinkelacker I."/>
            <person name="Fulton L."/>
            <person name="Fulton R."/>
            <person name="Godfrey J."/>
            <person name="Minx P."/>
            <person name="Mitreva M."/>
            <person name="Roeseler W."/>
            <person name="Tian H."/>
            <person name="Witte H."/>
            <person name="Yang S.P."/>
            <person name="Wilson R.K."/>
            <person name="Sommer R.J."/>
        </authorList>
    </citation>
    <scope>NUCLEOTIDE SEQUENCE [LARGE SCALE GENOMIC DNA]</scope>
    <source>
        <strain evidence="3">PS312</strain>
    </source>
</reference>
<keyword evidence="3" id="KW-1185">Reference proteome</keyword>
<sequence length="306" mass="34271">MVRVVIDNETVENVPLLQINGMKADEVIAVCGKDKSWFVTVGGRRLEGSDDISTLNLIDRSSIRVVQDTRNTPQPLSPDFDAKLKTVYEHMNKIVGSNTRTFIISDYMTDANKMDQIRMKYPEMYLDAHIYTLLNDFYTLQAFFTERTPEKESLIRRNPFILDACISLVQNTMSKHRDTISRPRLVAPPLPPVVPIAPVAPLFSAESITAALRSAMEGNVRDGDAVARDGMGAPYPSHSMAAPPPPPPPPPPTDYDLRQQYRSQLIQLREFGFVHDDINLHVLVESNGAIDGAIELLIAMRESMEH</sequence>
<evidence type="ECO:0008006" key="4">
    <source>
        <dbReference type="Google" id="ProtNLM"/>
    </source>
</evidence>
<feature type="region of interest" description="Disordered" evidence="1">
    <location>
        <begin position="224"/>
        <end position="255"/>
    </location>
</feature>
<accession>A0A8R1UV77</accession>
<evidence type="ECO:0000313" key="2">
    <source>
        <dbReference type="EnsemblMetazoa" id="PPA39691.1"/>
    </source>
</evidence>
<protein>
    <recommendedName>
        <fullName evidence="4">UBA domain-containing protein</fullName>
    </recommendedName>
</protein>
<reference evidence="2" key="2">
    <citation type="submission" date="2022-06" db="UniProtKB">
        <authorList>
            <consortium name="EnsemblMetazoa"/>
        </authorList>
    </citation>
    <scope>IDENTIFICATION</scope>
    <source>
        <strain evidence="2">PS312</strain>
    </source>
</reference>
<dbReference type="Gene3D" id="1.10.8.10">
    <property type="entry name" value="DNA helicase RuvA subunit, C-terminal domain"/>
    <property type="match status" value="1"/>
</dbReference>
<organism evidence="2 3">
    <name type="scientific">Pristionchus pacificus</name>
    <name type="common">Parasitic nematode worm</name>
    <dbReference type="NCBI Taxonomy" id="54126"/>
    <lineage>
        <taxon>Eukaryota</taxon>
        <taxon>Metazoa</taxon>
        <taxon>Ecdysozoa</taxon>
        <taxon>Nematoda</taxon>
        <taxon>Chromadorea</taxon>
        <taxon>Rhabditida</taxon>
        <taxon>Rhabditina</taxon>
        <taxon>Diplogasteromorpha</taxon>
        <taxon>Diplogasteroidea</taxon>
        <taxon>Neodiplogasteridae</taxon>
        <taxon>Pristionchus</taxon>
    </lineage>
</organism>
<evidence type="ECO:0000313" key="3">
    <source>
        <dbReference type="Proteomes" id="UP000005239"/>
    </source>
</evidence>
<dbReference type="AlphaFoldDB" id="A0A8R1UV77"/>
<name>A0A8R1UV77_PRIPA</name>
<gene>
    <name evidence="2" type="primary">WBGene00278060</name>
</gene>
<dbReference type="InterPro" id="IPR009060">
    <property type="entry name" value="UBA-like_sf"/>
</dbReference>
<dbReference type="SUPFAM" id="SSF46934">
    <property type="entry name" value="UBA-like"/>
    <property type="match status" value="1"/>
</dbReference>